<keyword evidence="1 2" id="KW-0456">Lyase</keyword>
<reference evidence="5 6" key="1">
    <citation type="submission" date="2016-10" db="EMBL/GenBank/DDBJ databases">
        <authorList>
            <person name="de Groot N.N."/>
        </authorList>
    </citation>
    <scope>NUCLEOTIDE SEQUENCE [LARGE SCALE GENOMIC DNA]</scope>
    <source>
        <strain evidence="5 6">LMG 26867</strain>
    </source>
</reference>
<feature type="active site" description="Schiff-base intermediate with substrate" evidence="3">
    <location>
        <position position="160"/>
    </location>
</feature>
<dbReference type="GO" id="GO:0019262">
    <property type="term" value="P:N-acetylneuraminate catabolic process"/>
    <property type="evidence" value="ECO:0007669"/>
    <property type="project" value="TreeGrafter"/>
</dbReference>
<feature type="binding site" evidence="4">
    <location>
        <position position="200"/>
    </location>
    <ligand>
        <name>pyruvate</name>
        <dbReference type="ChEBI" id="CHEBI:15361"/>
    </ligand>
</feature>
<sequence>MSAKSIFVPLITPLDEHSRICESSVRQLLQCSHPYVDGYIPCLTSGEGWRLERRDWLRMLELTLAHAQDKTVIAGIERATTAEVLEYALLAQEAGAHAIMFTSPFAPGTTQEQIIEHYREVHDSTSLDLYIYNESALSGNEKTFETLLAIGELPRVIGIKDSPSEPRTQREIERLRAEGLDYFIGWEMLLARDLESDGNVVSLANLEPALCRLAISARQQSVGEMIETLNGYFDLGADDWYAQVKKELKARGVISTDKVFAEKGSA</sequence>
<dbReference type="Gene3D" id="3.20.20.70">
    <property type="entry name" value="Aldolase class I"/>
    <property type="match status" value="1"/>
</dbReference>
<dbReference type="AlphaFoldDB" id="A0A1H1Z0X0"/>
<name>A0A1H1Z0X0_9PSED</name>
<gene>
    <name evidence="5" type="ORF">SAMN05216222_3690</name>
</gene>
<organism evidence="5 6">
    <name type="scientific">Pseudomonas prosekii</name>
    <dbReference type="NCBI Taxonomy" id="1148509"/>
    <lineage>
        <taxon>Bacteria</taxon>
        <taxon>Pseudomonadati</taxon>
        <taxon>Pseudomonadota</taxon>
        <taxon>Gammaproteobacteria</taxon>
        <taxon>Pseudomonadales</taxon>
        <taxon>Pseudomonadaceae</taxon>
        <taxon>Pseudomonas</taxon>
    </lineage>
</organism>
<evidence type="ECO:0000256" key="2">
    <source>
        <dbReference type="PIRNR" id="PIRNR001365"/>
    </source>
</evidence>
<dbReference type="InterPro" id="IPR013785">
    <property type="entry name" value="Aldolase_TIM"/>
</dbReference>
<evidence type="ECO:0000256" key="1">
    <source>
        <dbReference type="ARBA" id="ARBA00023239"/>
    </source>
</evidence>
<dbReference type="RefSeq" id="WP_092278045.1">
    <property type="nucleotide sequence ID" value="NZ_LT629762.1"/>
</dbReference>
<protein>
    <submittedName>
        <fullName evidence="5">4-hydroxy-tetrahydrodipicolinate synthase</fullName>
    </submittedName>
</protein>
<dbReference type="GO" id="GO:0005829">
    <property type="term" value="C:cytosol"/>
    <property type="evidence" value="ECO:0007669"/>
    <property type="project" value="TreeGrafter"/>
</dbReference>
<evidence type="ECO:0000256" key="3">
    <source>
        <dbReference type="PIRSR" id="PIRSR001365-1"/>
    </source>
</evidence>
<dbReference type="SUPFAM" id="SSF51569">
    <property type="entry name" value="Aldolase"/>
    <property type="match status" value="1"/>
</dbReference>
<dbReference type="PANTHER" id="PTHR42849">
    <property type="entry name" value="N-ACETYLNEURAMINATE LYASE"/>
    <property type="match status" value="1"/>
</dbReference>
<evidence type="ECO:0000313" key="6">
    <source>
        <dbReference type="Proteomes" id="UP000198481"/>
    </source>
</evidence>
<dbReference type="Proteomes" id="UP000198481">
    <property type="component" value="Chromosome I"/>
</dbReference>
<feature type="active site" description="Proton donor/acceptor" evidence="3">
    <location>
        <position position="132"/>
    </location>
</feature>
<dbReference type="STRING" id="1148509.SAMN05216222_3690"/>
<dbReference type="PANTHER" id="PTHR42849:SF1">
    <property type="entry name" value="N-ACETYLNEURAMINATE LYASE"/>
    <property type="match status" value="1"/>
</dbReference>
<dbReference type="InterPro" id="IPR002220">
    <property type="entry name" value="DapA-like"/>
</dbReference>
<accession>A0A1H1Z0X0</accession>
<dbReference type="EMBL" id="LT629762">
    <property type="protein sequence ID" value="SDT27249.1"/>
    <property type="molecule type" value="Genomic_DNA"/>
</dbReference>
<dbReference type="CDD" id="cd00408">
    <property type="entry name" value="DHDPS-like"/>
    <property type="match status" value="1"/>
</dbReference>
<proteinExistence type="inferred from homology"/>
<dbReference type="PIRSF" id="PIRSF001365">
    <property type="entry name" value="DHDPS"/>
    <property type="match status" value="1"/>
</dbReference>
<dbReference type="Pfam" id="PF00701">
    <property type="entry name" value="DHDPS"/>
    <property type="match status" value="1"/>
</dbReference>
<evidence type="ECO:0000256" key="4">
    <source>
        <dbReference type="PIRSR" id="PIRSR001365-2"/>
    </source>
</evidence>
<dbReference type="GO" id="GO:0008747">
    <property type="term" value="F:N-acetylneuraminate lyase activity"/>
    <property type="evidence" value="ECO:0007669"/>
    <property type="project" value="TreeGrafter"/>
</dbReference>
<evidence type="ECO:0000313" key="5">
    <source>
        <dbReference type="EMBL" id="SDT27249.1"/>
    </source>
</evidence>
<dbReference type="SMART" id="SM01130">
    <property type="entry name" value="DHDPS"/>
    <property type="match status" value="1"/>
</dbReference>
<comment type="similarity">
    <text evidence="2">Belongs to the DapA family.</text>
</comment>